<dbReference type="Pfam" id="PF13181">
    <property type="entry name" value="TPR_8"/>
    <property type="match status" value="1"/>
</dbReference>
<keyword evidence="4" id="KW-1185">Reference proteome</keyword>
<dbReference type="Pfam" id="PF13432">
    <property type="entry name" value="TPR_16"/>
    <property type="match status" value="1"/>
</dbReference>
<evidence type="ECO:0000313" key="3">
    <source>
        <dbReference type="EMBL" id="ANJ75612.1"/>
    </source>
</evidence>
<dbReference type="STRING" id="190721.ACS15_5281"/>
<reference evidence="4" key="1">
    <citation type="submission" date="2016-06" db="EMBL/GenBank/DDBJ databases">
        <authorList>
            <person name="Xu Y."/>
            <person name="Nagy A."/>
            <person name="Yan X."/>
            <person name="Kim S.W."/>
            <person name="Haley B."/>
            <person name="Liu N.T."/>
            <person name="Nou X."/>
        </authorList>
    </citation>
    <scope>NUCLEOTIDE SEQUENCE [LARGE SCALE GENOMIC DNA]</scope>
    <source>
        <strain evidence="4">ATCC 49129</strain>
    </source>
</reference>
<dbReference type="Proteomes" id="UP000078572">
    <property type="component" value="Chromosome 2"/>
</dbReference>
<accession>A0A192A5P3</accession>
<proteinExistence type="predicted"/>
<dbReference type="InterPro" id="IPR019734">
    <property type="entry name" value="TPR_rpt"/>
</dbReference>
<dbReference type="RefSeq" id="WP_064808312.1">
    <property type="nucleotide sequence ID" value="NZ_CP016023.1"/>
</dbReference>
<protein>
    <submittedName>
        <fullName evidence="3">Diguanylate cyclase</fullName>
    </submittedName>
</protein>
<keyword evidence="2" id="KW-0802">TPR repeat</keyword>
<dbReference type="PANTHER" id="PTHR44943:SF8">
    <property type="entry name" value="TPR REPEAT-CONTAINING PROTEIN MJ0263"/>
    <property type="match status" value="1"/>
</dbReference>
<keyword evidence="1" id="KW-0677">Repeat</keyword>
<evidence type="ECO:0000256" key="2">
    <source>
        <dbReference type="ARBA" id="ARBA00022803"/>
    </source>
</evidence>
<dbReference type="InterPro" id="IPR051685">
    <property type="entry name" value="Ycf3/AcsC/BcsC/TPR_MFPF"/>
</dbReference>
<sequence length="237" mass="26412">MPYPRVLVAVAALLASVSVWAQNPPAANADDTRNAQLLQEGAQLAKASRQAEAIDDFDKVAAFYENAYRDETARLYSARSQVESLLYLAEAANAKTSAKVVSSNWAYAYYLKAYALVELNRADEAKTILQRAIDMAPHNAQFRAEMGNLYQREKNWPQALASFDAAARDAREFSPPQIKNSEIGRAWRGTAYVYVEQNRLDEAEALYRKCLELDPKDGRAAAELRYVQAQRAKAGNP</sequence>
<dbReference type="SMART" id="SM00028">
    <property type="entry name" value="TPR"/>
    <property type="match status" value="4"/>
</dbReference>
<dbReference type="Gene3D" id="1.25.40.10">
    <property type="entry name" value="Tetratricopeptide repeat domain"/>
    <property type="match status" value="2"/>
</dbReference>
<dbReference type="AlphaFoldDB" id="A0A192A5P3"/>
<organism evidence="3 4">
    <name type="scientific">Ralstonia insidiosa</name>
    <dbReference type="NCBI Taxonomy" id="190721"/>
    <lineage>
        <taxon>Bacteria</taxon>
        <taxon>Pseudomonadati</taxon>
        <taxon>Pseudomonadota</taxon>
        <taxon>Betaproteobacteria</taxon>
        <taxon>Burkholderiales</taxon>
        <taxon>Burkholderiaceae</taxon>
        <taxon>Ralstonia</taxon>
    </lineage>
</organism>
<dbReference type="EMBL" id="CP016023">
    <property type="protein sequence ID" value="ANJ75612.1"/>
    <property type="molecule type" value="Genomic_DNA"/>
</dbReference>
<dbReference type="InterPro" id="IPR011990">
    <property type="entry name" value="TPR-like_helical_dom_sf"/>
</dbReference>
<dbReference type="PROSITE" id="PS50005">
    <property type="entry name" value="TPR"/>
    <property type="match status" value="2"/>
</dbReference>
<dbReference type="SUPFAM" id="SSF48452">
    <property type="entry name" value="TPR-like"/>
    <property type="match status" value="1"/>
</dbReference>
<gene>
    <name evidence="3" type="ORF">A9Y76_24285</name>
</gene>
<dbReference type="PANTHER" id="PTHR44943">
    <property type="entry name" value="CELLULOSE SYNTHASE OPERON PROTEIN C"/>
    <property type="match status" value="1"/>
</dbReference>
<dbReference type="OrthoDB" id="8929480at2"/>
<dbReference type="GeneID" id="61529163"/>
<evidence type="ECO:0000313" key="4">
    <source>
        <dbReference type="Proteomes" id="UP000078572"/>
    </source>
</evidence>
<evidence type="ECO:0000256" key="1">
    <source>
        <dbReference type="ARBA" id="ARBA00022737"/>
    </source>
</evidence>
<name>A0A192A5P3_9RALS</name>